<evidence type="ECO:0000313" key="1">
    <source>
        <dbReference type="EMBL" id="KAF4480517.1"/>
    </source>
</evidence>
<name>A0A7J6IUH4_COLFN</name>
<evidence type="ECO:0000313" key="2">
    <source>
        <dbReference type="Proteomes" id="UP000011096"/>
    </source>
</evidence>
<comment type="caution">
    <text evidence="1">The sequence shown here is derived from an EMBL/GenBank/DDBJ whole genome shotgun (WGS) entry which is preliminary data.</text>
</comment>
<reference evidence="1 2" key="2">
    <citation type="submission" date="2020-04" db="EMBL/GenBank/DDBJ databases">
        <title>Genome sequencing and assembly of multiple isolates from the Colletotrichum gloeosporioides species complex.</title>
        <authorList>
            <person name="Gan P."/>
            <person name="Shirasu K."/>
        </authorList>
    </citation>
    <scope>NUCLEOTIDE SEQUENCE [LARGE SCALE GENOMIC DNA]</scope>
    <source>
        <strain evidence="1 2">Nara gc5</strain>
    </source>
</reference>
<dbReference type="OrthoDB" id="4811672at2759"/>
<sequence length="186" mass="20394">MAFVVIDEARQQFDQQIDFGNINVIMCLGQLPIAAKRSQGHSRAHALRQHQASVTRSFGSNAHNLDPQWLALFDAARSCSTEDNKLVQYEQVALEWLRSVDPGSGYLVAFCKGDGPFSAEISSWLRSVFLRNPDEPWDTAMLVEKPPAGQKKCQTNVASGKLCSTIAGVLSCLGKPCAECCPPRNL</sequence>
<proteinExistence type="predicted"/>
<accession>A0A7J6IUH4</accession>
<dbReference type="InParanoid" id="A0A7J6IUH4"/>
<dbReference type="RefSeq" id="XP_066008131.1">
    <property type="nucleotide sequence ID" value="XM_066152469.1"/>
</dbReference>
<keyword evidence="2" id="KW-1185">Reference proteome</keyword>
<dbReference type="EMBL" id="ANPB02000006">
    <property type="protein sequence ID" value="KAF4480517.1"/>
    <property type="molecule type" value="Genomic_DNA"/>
</dbReference>
<dbReference type="AlphaFoldDB" id="A0A7J6IUH4"/>
<reference evidence="1 2" key="1">
    <citation type="submission" date="2012-08" db="EMBL/GenBank/DDBJ databases">
        <authorList>
            <person name="Gan P.H.P."/>
            <person name="Ikeda K."/>
            <person name="Irieda H."/>
            <person name="Narusaka M."/>
            <person name="O'Connell R.J."/>
            <person name="Narusaka Y."/>
            <person name="Takano Y."/>
            <person name="Kubo Y."/>
            <person name="Shirasu K."/>
        </authorList>
    </citation>
    <scope>NUCLEOTIDE SEQUENCE [LARGE SCALE GENOMIC DNA]</scope>
    <source>
        <strain evidence="1 2">Nara gc5</strain>
    </source>
</reference>
<organism evidence="1 2">
    <name type="scientific">Colletotrichum fructicola (strain Nara gc5)</name>
    <name type="common">Anthracnose fungus</name>
    <name type="synonym">Colletotrichum gloeosporioides (strain Nara gc5)</name>
    <dbReference type="NCBI Taxonomy" id="1213859"/>
    <lineage>
        <taxon>Eukaryota</taxon>
        <taxon>Fungi</taxon>
        <taxon>Dikarya</taxon>
        <taxon>Ascomycota</taxon>
        <taxon>Pezizomycotina</taxon>
        <taxon>Sordariomycetes</taxon>
        <taxon>Hypocreomycetidae</taxon>
        <taxon>Glomerellales</taxon>
        <taxon>Glomerellaceae</taxon>
        <taxon>Colletotrichum</taxon>
        <taxon>Colletotrichum gloeosporioides species complex</taxon>
    </lineage>
</organism>
<gene>
    <name evidence="1" type="ORF">CGGC5_v011043</name>
</gene>
<protein>
    <submittedName>
        <fullName evidence="1">Uncharacterized protein</fullName>
    </submittedName>
</protein>
<dbReference type="GeneID" id="90980136"/>
<dbReference type="Proteomes" id="UP000011096">
    <property type="component" value="Unassembled WGS sequence"/>
</dbReference>